<dbReference type="InterPro" id="IPR001296">
    <property type="entry name" value="Glyco_trans_1"/>
</dbReference>
<dbReference type="Gene3D" id="3.40.50.2000">
    <property type="entry name" value="Glycogen Phosphorylase B"/>
    <property type="match status" value="2"/>
</dbReference>
<comment type="caution">
    <text evidence="3">The sequence shown here is derived from an EMBL/GenBank/DDBJ whole genome shotgun (WGS) entry which is preliminary data.</text>
</comment>
<dbReference type="Pfam" id="PF00534">
    <property type="entry name" value="Glycos_transf_1"/>
    <property type="match status" value="1"/>
</dbReference>
<evidence type="ECO:0000259" key="2">
    <source>
        <dbReference type="Pfam" id="PF13477"/>
    </source>
</evidence>
<feature type="domain" description="Glycosyl transferase family 1" evidence="1">
    <location>
        <begin position="193"/>
        <end position="359"/>
    </location>
</feature>
<accession>A0A2T4PQG2</accession>
<dbReference type="CDD" id="cd03808">
    <property type="entry name" value="GT4_CapM-like"/>
    <property type="match status" value="1"/>
</dbReference>
<sequence length="382" mass="43847">MRVIQIAAIDMTHIKLLNNLNEKCLENGIEVHCVSTGGPNVEKIKDKGFYFHSIPIDRKISPISNLKSIMLMVKLFKMLKPDIVHVHTPIASVLGRIAAKIAKVPTIIYTAHGFYFHEGMSKNEYRKYYLIEKYIGKLFTDFIFTQSEEDFDVAQKGRFLAKSKKNNYLHISNGIDLDEEFNIKKININNIRMIKEKHNIKDSDIVVSFVGRLVKEKGIIDLLNAYKHLNSTNIKFVIIGSLPDSERDNEAIKIVNSFKDNQNIIFTGQISNINEYLYLSDIYCLPSYREGMPRSIIEAMAMKNAVIATNIRGSREEVIHNSTGYLVNTSSEQEIAFYIDELANEKNKLNSFKEYGYQRANNLYNENDVVSKQINIMKNIVK</sequence>
<dbReference type="RefSeq" id="WP_107557401.1">
    <property type="nucleotide sequence ID" value="NZ_PZFK01000041.1"/>
</dbReference>
<proteinExistence type="predicted"/>
<gene>
    <name evidence="3" type="ORF">BU072_12720</name>
</gene>
<keyword evidence="3" id="KW-0808">Transferase</keyword>
<evidence type="ECO:0000259" key="1">
    <source>
        <dbReference type="Pfam" id="PF00534"/>
    </source>
</evidence>
<evidence type="ECO:0000313" key="4">
    <source>
        <dbReference type="Proteomes" id="UP000241209"/>
    </source>
</evidence>
<evidence type="ECO:0000313" key="3">
    <source>
        <dbReference type="EMBL" id="PTI27872.1"/>
    </source>
</evidence>
<dbReference type="InterPro" id="IPR028098">
    <property type="entry name" value="Glyco_trans_4-like_N"/>
</dbReference>
<dbReference type="EMBL" id="PZFK01000041">
    <property type="protein sequence ID" value="PTI27872.1"/>
    <property type="molecule type" value="Genomic_DNA"/>
</dbReference>
<organism evidence="3 4">
    <name type="scientific">Mammaliicoccus vitulinus</name>
    <dbReference type="NCBI Taxonomy" id="71237"/>
    <lineage>
        <taxon>Bacteria</taxon>
        <taxon>Bacillati</taxon>
        <taxon>Bacillota</taxon>
        <taxon>Bacilli</taxon>
        <taxon>Bacillales</taxon>
        <taxon>Staphylococcaceae</taxon>
        <taxon>Mammaliicoccus</taxon>
    </lineage>
</organism>
<dbReference type="SUPFAM" id="SSF53756">
    <property type="entry name" value="UDP-Glycosyltransferase/glycogen phosphorylase"/>
    <property type="match status" value="1"/>
</dbReference>
<dbReference type="Proteomes" id="UP000241209">
    <property type="component" value="Unassembled WGS sequence"/>
</dbReference>
<dbReference type="STRING" id="1167632.GCA_000286335_00525"/>
<name>A0A2T4PQG2_9STAP</name>
<dbReference type="Pfam" id="PF13477">
    <property type="entry name" value="Glyco_trans_4_2"/>
    <property type="match status" value="1"/>
</dbReference>
<reference evidence="3 4" key="1">
    <citation type="journal article" date="2016" name="Front. Microbiol.">
        <title>Comprehensive Phylogenetic Analysis of Bovine Non-aureus Staphylococci Species Based on Whole-Genome Sequencing.</title>
        <authorList>
            <person name="Naushad S."/>
            <person name="Barkema H.W."/>
            <person name="Luby C."/>
            <person name="Condas L.A."/>
            <person name="Nobrega D.B."/>
            <person name="Carson D.A."/>
            <person name="De Buck J."/>
        </authorList>
    </citation>
    <scope>NUCLEOTIDE SEQUENCE [LARGE SCALE GENOMIC DNA]</scope>
    <source>
        <strain evidence="3 4">SNUC 2204</strain>
    </source>
</reference>
<feature type="domain" description="Glycosyltransferase subfamily 4-like N-terminal" evidence="2">
    <location>
        <begin position="22"/>
        <end position="139"/>
    </location>
</feature>
<dbReference type="AlphaFoldDB" id="A0A2T4PQG2"/>
<protein>
    <submittedName>
        <fullName evidence="3">Glycosyltransferase family 1 protein</fullName>
    </submittedName>
</protein>
<dbReference type="GO" id="GO:0016757">
    <property type="term" value="F:glycosyltransferase activity"/>
    <property type="evidence" value="ECO:0007669"/>
    <property type="project" value="InterPro"/>
</dbReference>
<dbReference type="PANTHER" id="PTHR12526">
    <property type="entry name" value="GLYCOSYLTRANSFERASE"/>
    <property type="match status" value="1"/>
</dbReference>